<evidence type="ECO:0000256" key="2">
    <source>
        <dbReference type="ARBA" id="ARBA00022664"/>
    </source>
</evidence>
<accession>A5E197</accession>
<dbReference type="GO" id="GO:0071004">
    <property type="term" value="C:U2-type prespliceosome"/>
    <property type="evidence" value="ECO:0007669"/>
    <property type="project" value="TreeGrafter"/>
</dbReference>
<dbReference type="GO" id="GO:0005685">
    <property type="term" value="C:U1 snRNP"/>
    <property type="evidence" value="ECO:0007669"/>
    <property type="project" value="TreeGrafter"/>
</dbReference>
<dbReference type="PANTHER" id="PTHR17204:SF23">
    <property type="entry name" value="U1 SMALL NUCLEAR RIBONUCLEOPROTEIN COMPONENT PRP42"/>
    <property type="match status" value="1"/>
</dbReference>
<organism evidence="6 7">
    <name type="scientific">Lodderomyces elongisporus (strain ATCC 11503 / CBS 2605 / JCM 1781 / NBRC 1676 / NRRL YB-4239)</name>
    <name type="common">Yeast</name>
    <name type="synonym">Saccharomyces elongisporus</name>
    <dbReference type="NCBI Taxonomy" id="379508"/>
    <lineage>
        <taxon>Eukaryota</taxon>
        <taxon>Fungi</taxon>
        <taxon>Dikarya</taxon>
        <taxon>Ascomycota</taxon>
        <taxon>Saccharomycotina</taxon>
        <taxon>Pichiomycetes</taxon>
        <taxon>Debaryomycetaceae</taxon>
        <taxon>Candida/Lodderomyces clade</taxon>
        <taxon>Lodderomyces</taxon>
    </lineage>
</organism>
<dbReference type="GO" id="GO:0000243">
    <property type="term" value="C:commitment complex"/>
    <property type="evidence" value="ECO:0007669"/>
    <property type="project" value="TreeGrafter"/>
</dbReference>
<dbReference type="Proteomes" id="UP000001996">
    <property type="component" value="Unassembled WGS sequence"/>
</dbReference>
<dbReference type="Gene3D" id="1.25.40.10">
    <property type="entry name" value="Tetratricopeptide repeat domain"/>
    <property type="match status" value="2"/>
</dbReference>
<evidence type="ECO:0000313" key="7">
    <source>
        <dbReference type="Proteomes" id="UP000001996"/>
    </source>
</evidence>
<evidence type="ECO:0000256" key="4">
    <source>
        <dbReference type="ARBA" id="ARBA00023187"/>
    </source>
</evidence>
<dbReference type="AlphaFoldDB" id="A5E197"/>
<dbReference type="FunCoup" id="A5E197">
    <property type="interactions" value="311"/>
</dbReference>
<evidence type="ECO:0008006" key="8">
    <source>
        <dbReference type="Google" id="ProtNLM"/>
    </source>
</evidence>
<keyword evidence="3" id="KW-0677">Repeat</keyword>
<evidence type="ECO:0000256" key="5">
    <source>
        <dbReference type="ARBA" id="ARBA00023242"/>
    </source>
</evidence>
<dbReference type="SMART" id="SM00386">
    <property type="entry name" value="HAT"/>
    <property type="match status" value="4"/>
</dbReference>
<evidence type="ECO:0000256" key="3">
    <source>
        <dbReference type="ARBA" id="ARBA00022737"/>
    </source>
</evidence>
<dbReference type="Pfam" id="PF23241">
    <property type="entry name" value="HAT_PRP39_C"/>
    <property type="match status" value="1"/>
</dbReference>
<dbReference type="eggNOG" id="KOG1258">
    <property type="taxonomic scope" value="Eukaryota"/>
</dbReference>
<comment type="subcellular location">
    <subcellularLocation>
        <location evidence="1">Nucleus</location>
    </subcellularLocation>
</comment>
<keyword evidence="4" id="KW-0508">mRNA splicing</keyword>
<keyword evidence="2" id="KW-0507">mRNA processing</keyword>
<reference evidence="6 7" key="1">
    <citation type="journal article" date="2009" name="Nature">
        <title>Evolution of pathogenicity and sexual reproduction in eight Candida genomes.</title>
        <authorList>
            <person name="Butler G."/>
            <person name="Rasmussen M.D."/>
            <person name="Lin M.F."/>
            <person name="Santos M.A."/>
            <person name="Sakthikumar S."/>
            <person name="Munro C.A."/>
            <person name="Rheinbay E."/>
            <person name="Grabherr M."/>
            <person name="Forche A."/>
            <person name="Reedy J.L."/>
            <person name="Agrafioti I."/>
            <person name="Arnaud M.B."/>
            <person name="Bates S."/>
            <person name="Brown A.J."/>
            <person name="Brunke S."/>
            <person name="Costanzo M.C."/>
            <person name="Fitzpatrick D.A."/>
            <person name="de Groot P.W."/>
            <person name="Harris D."/>
            <person name="Hoyer L.L."/>
            <person name="Hube B."/>
            <person name="Klis F.M."/>
            <person name="Kodira C."/>
            <person name="Lennard N."/>
            <person name="Logue M.E."/>
            <person name="Martin R."/>
            <person name="Neiman A.M."/>
            <person name="Nikolaou E."/>
            <person name="Quail M.A."/>
            <person name="Quinn J."/>
            <person name="Santos M.C."/>
            <person name="Schmitzberger F.F."/>
            <person name="Sherlock G."/>
            <person name="Shah P."/>
            <person name="Silverstein K.A."/>
            <person name="Skrzypek M.S."/>
            <person name="Soll D."/>
            <person name="Staggs R."/>
            <person name="Stansfield I."/>
            <person name="Stumpf M.P."/>
            <person name="Sudbery P.E."/>
            <person name="Srikantha T."/>
            <person name="Zeng Q."/>
            <person name="Berman J."/>
            <person name="Berriman M."/>
            <person name="Heitman J."/>
            <person name="Gow N.A."/>
            <person name="Lorenz M.C."/>
            <person name="Birren B.W."/>
            <person name="Kellis M."/>
            <person name="Cuomo C.A."/>
        </authorList>
    </citation>
    <scope>NUCLEOTIDE SEQUENCE [LARGE SCALE GENOMIC DNA]</scope>
    <source>
        <strain evidence="7">ATCC 11503 / BCRC 21390 / CBS 2605 / JCM 1781 / NBRC 1676 / NRRL YB-4239</strain>
    </source>
</reference>
<dbReference type="SUPFAM" id="SSF48452">
    <property type="entry name" value="TPR-like"/>
    <property type="match status" value="1"/>
</dbReference>
<keyword evidence="5" id="KW-0539">Nucleus</keyword>
<evidence type="ECO:0000256" key="1">
    <source>
        <dbReference type="ARBA" id="ARBA00004123"/>
    </source>
</evidence>
<dbReference type="GO" id="GO:0030627">
    <property type="term" value="F:pre-mRNA 5'-splice site binding"/>
    <property type="evidence" value="ECO:0007669"/>
    <property type="project" value="TreeGrafter"/>
</dbReference>
<dbReference type="KEGG" id="lel:PVL30_002881"/>
<dbReference type="InterPro" id="IPR003107">
    <property type="entry name" value="HAT"/>
</dbReference>
<dbReference type="GO" id="GO:0000395">
    <property type="term" value="P:mRNA 5'-splice site recognition"/>
    <property type="evidence" value="ECO:0007669"/>
    <property type="project" value="TreeGrafter"/>
</dbReference>
<dbReference type="EMBL" id="CH981527">
    <property type="protein sequence ID" value="EDK45205.1"/>
    <property type="molecule type" value="Genomic_DNA"/>
</dbReference>
<protein>
    <recommendedName>
        <fullName evidence="8">Pre-mRNA-processing factor 39</fullName>
    </recommendedName>
</protein>
<dbReference type="InterPro" id="IPR059164">
    <property type="entry name" value="HAT_PRP39_C"/>
</dbReference>
<evidence type="ECO:0000313" key="6">
    <source>
        <dbReference type="EMBL" id="EDK45205.1"/>
    </source>
</evidence>
<name>A5E197_LODEL</name>
<dbReference type="InterPro" id="IPR011990">
    <property type="entry name" value="TPR-like_helical_dom_sf"/>
</dbReference>
<proteinExistence type="predicted"/>
<dbReference type="HOGENOM" id="CLU_590499_0_0_1"/>
<dbReference type="OrthoDB" id="10265668at2759"/>
<sequence>MSQLKKWSDISTELIKDPDNFSLWQRLIEAAEYNDKQGICKATPKTQLLILRTSYVKFLEKYPFMYKYWVRLAEWEFKLNDDTERAILVYRLAFQHLRYCIELWCAYLQFRVDTISNNVEEVLGLFEEARGLIGNHFYAYEFYNMYLSFLETYSTEENDFKRKYYILLRIVLEVPLYHYQHFYSKYMKLIKDVADPQKVTLKDLKYIVPERDLHKDRKKLLLSLKKTFTDAYATIQYKVYELYHFERKFSRQYNDVKLLSRQQLEAWEEYFEFLELKNYSQQLIEMNYYRYLYICGNYPRSWINFANYYIYHEKYNMARYILSRGWQYLGNHEILIKLVDIEIFLKQFQRAKDLITSYLKYSISVPIPIYEKLINVEHILNNSDDHLLDLFKEVISETRNDWFFSVLTYYSIDKQKKLKFMEEMSEFKDQQFYKKAMQVLL</sequence>
<gene>
    <name evidence="6" type="ORF">LELG_03384</name>
</gene>
<dbReference type="PANTHER" id="PTHR17204">
    <property type="entry name" value="PRE-MRNA PROCESSING PROTEIN PRP39-RELATED"/>
    <property type="match status" value="1"/>
</dbReference>
<dbReference type="STRING" id="379508.A5E197"/>
<keyword evidence="7" id="KW-1185">Reference proteome</keyword>
<dbReference type="InParanoid" id="A5E197"/>
<dbReference type="GeneID" id="5232690"/>
<dbReference type="OMA" id="IELWISY"/>
<dbReference type="Pfam" id="PF23240">
    <property type="entry name" value="HAT_PRP39_N"/>
    <property type="match status" value="1"/>
</dbReference>